<dbReference type="Gene3D" id="3.40.720.10">
    <property type="entry name" value="Alkaline Phosphatase, subunit A"/>
    <property type="match status" value="1"/>
</dbReference>
<sequence length="60" mass="7202">MLTGLAPRDHGIVGNGWLYRDTQEIRFWQQARTLVQGDVFYDRYETAKMFWWFNQSTTAK</sequence>
<organism evidence="1 2">
    <name type="scientific">Rhodopirellula europaea 6C</name>
    <dbReference type="NCBI Taxonomy" id="1263867"/>
    <lineage>
        <taxon>Bacteria</taxon>
        <taxon>Pseudomonadati</taxon>
        <taxon>Planctomycetota</taxon>
        <taxon>Planctomycetia</taxon>
        <taxon>Pirellulales</taxon>
        <taxon>Pirellulaceae</taxon>
        <taxon>Rhodopirellula</taxon>
    </lineage>
</organism>
<dbReference type="EMBL" id="ANMO01000062">
    <property type="protein sequence ID" value="EMB18184.1"/>
    <property type="molecule type" value="Genomic_DNA"/>
</dbReference>
<accession>M2B7K6</accession>
<dbReference type="Proteomes" id="UP000011529">
    <property type="component" value="Unassembled WGS sequence"/>
</dbReference>
<dbReference type="SUPFAM" id="SSF53649">
    <property type="entry name" value="Alkaline phosphatase-like"/>
    <property type="match status" value="1"/>
</dbReference>
<comment type="caution">
    <text evidence="1">The sequence shown here is derived from an EMBL/GenBank/DDBJ whole genome shotgun (WGS) entry which is preliminary data.</text>
</comment>
<dbReference type="InterPro" id="IPR017850">
    <property type="entry name" value="Alkaline_phosphatase_core_sf"/>
</dbReference>
<dbReference type="AlphaFoldDB" id="M2B7K6"/>
<dbReference type="InterPro" id="IPR002591">
    <property type="entry name" value="Phosphodiest/P_Trfase"/>
</dbReference>
<reference evidence="1" key="2">
    <citation type="journal article" date="2013" name="Mar. Genomics">
        <title>Expression of sulfatases in Rhodopirellula baltica and the diversity of sulfatases in the genus Rhodopirellula.</title>
        <authorList>
            <person name="Wegner C.E."/>
            <person name="Richter-Heitmann T."/>
            <person name="Klindworth A."/>
            <person name="Klockow C."/>
            <person name="Richter M."/>
            <person name="Achstetter T."/>
            <person name="Glockner F.O."/>
            <person name="Harder J."/>
        </authorList>
    </citation>
    <scope>NUCLEOTIDE SEQUENCE [LARGE SCALE GENOMIC DNA]</scope>
    <source>
        <strain evidence="1">6C</strain>
    </source>
</reference>
<name>M2B7K6_9BACT</name>
<evidence type="ECO:0000313" key="1">
    <source>
        <dbReference type="EMBL" id="EMB18184.1"/>
    </source>
</evidence>
<protein>
    <submittedName>
        <fullName evidence="1">Scytonemin-related type I phosphodiesterase</fullName>
    </submittedName>
</protein>
<gene>
    <name evidence="1" type="ORF">RE6C_01097</name>
</gene>
<evidence type="ECO:0000313" key="2">
    <source>
        <dbReference type="Proteomes" id="UP000011529"/>
    </source>
</evidence>
<feature type="non-terminal residue" evidence="1">
    <location>
        <position position="60"/>
    </location>
</feature>
<reference evidence="1" key="1">
    <citation type="submission" date="2012-11" db="EMBL/GenBank/DDBJ databases">
        <title>Permanent draft genomes of Rhodopirellula europaea strain SH398 and 6C.</title>
        <authorList>
            <person name="Richter M."/>
            <person name="Richter-Heitmann T."/>
            <person name="Frank C."/>
            <person name="Harder J."/>
            <person name="Glockner F.O."/>
        </authorList>
    </citation>
    <scope>NUCLEOTIDE SEQUENCE</scope>
    <source>
        <strain evidence="1">6C</strain>
    </source>
</reference>
<proteinExistence type="predicted"/>
<keyword evidence="2" id="KW-1185">Reference proteome</keyword>
<dbReference type="Pfam" id="PF01663">
    <property type="entry name" value="Phosphodiest"/>
    <property type="match status" value="1"/>
</dbReference>